<feature type="compositionally biased region" description="Basic and acidic residues" evidence="1">
    <location>
        <begin position="90"/>
        <end position="103"/>
    </location>
</feature>
<dbReference type="STRING" id="1165861.A0A0L0VZ51"/>
<dbReference type="InterPro" id="IPR012337">
    <property type="entry name" value="RNaseH-like_sf"/>
</dbReference>
<dbReference type="AlphaFoldDB" id="A0A0L0VZ51"/>
<dbReference type="PANTHER" id="PTHR47501:SF5">
    <property type="entry name" value="HAT C-TERMINAL DIMERISATION DOMAIN-CONTAINING PROTEIN"/>
    <property type="match status" value="1"/>
</dbReference>
<sequence length="283" mass="32599">MASEVDRLIKKKTGIDPNLSENHIRCYCHKIALILNAGLQSIKLLTKEFIPFKEEILGFAPGLLPIAEESEEIEPKDHFVQEDAILDEEHNQQDTDNNEKNCEDDSSSQNTVGSILEKVGFIIQQITSSATKRAEYDAWSKQLLHDGPSLIAGYGIRWNIKFQSRDAGFQARKVIAQLIENERDRQEREGGKNYYSNMEITQSEWDIVSKLNEILNEFYFLTKSMEGDHSSGALLVSKYLDIKDVIKRKSHNTSEPEFKKMLQTMKKKLISILKRRWGVMRYL</sequence>
<evidence type="ECO:0000313" key="2">
    <source>
        <dbReference type="EMBL" id="KNF04467.1"/>
    </source>
</evidence>
<dbReference type="SUPFAM" id="SSF53098">
    <property type="entry name" value="Ribonuclease H-like"/>
    <property type="match status" value="1"/>
</dbReference>
<reference evidence="3" key="1">
    <citation type="submission" date="2014-03" db="EMBL/GenBank/DDBJ databases">
        <title>The Genome Sequence of Puccinia striiformis f. sp. tritici PST-78.</title>
        <authorList>
            <consortium name="The Broad Institute Genome Sequencing Platform"/>
            <person name="Cuomo C."/>
            <person name="Hulbert S."/>
            <person name="Chen X."/>
            <person name="Walker B."/>
            <person name="Young S.K."/>
            <person name="Zeng Q."/>
            <person name="Gargeya S."/>
            <person name="Fitzgerald M."/>
            <person name="Haas B."/>
            <person name="Abouelleil A."/>
            <person name="Alvarado L."/>
            <person name="Arachchi H.M."/>
            <person name="Berlin A.M."/>
            <person name="Chapman S.B."/>
            <person name="Goldberg J."/>
            <person name="Griggs A."/>
            <person name="Gujja S."/>
            <person name="Hansen M."/>
            <person name="Howarth C."/>
            <person name="Imamovic A."/>
            <person name="Larimer J."/>
            <person name="McCowan C."/>
            <person name="Montmayeur A."/>
            <person name="Murphy C."/>
            <person name="Neiman D."/>
            <person name="Pearson M."/>
            <person name="Priest M."/>
            <person name="Roberts A."/>
            <person name="Saif S."/>
            <person name="Shea T."/>
            <person name="Sisk P."/>
            <person name="Sykes S."/>
            <person name="Wortman J."/>
            <person name="Nusbaum C."/>
            <person name="Birren B."/>
        </authorList>
    </citation>
    <scope>NUCLEOTIDE SEQUENCE [LARGE SCALE GENOMIC DNA]</scope>
    <source>
        <strain evidence="3">race PST-78</strain>
    </source>
</reference>
<evidence type="ECO:0000256" key="1">
    <source>
        <dbReference type="SAM" id="MobiDB-lite"/>
    </source>
</evidence>
<organism evidence="2 3">
    <name type="scientific">Puccinia striiformis f. sp. tritici PST-78</name>
    <dbReference type="NCBI Taxonomy" id="1165861"/>
    <lineage>
        <taxon>Eukaryota</taxon>
        <taxon>Fungi</taxon>
        <taxon>Dikarya</taxon>
        <taxon>Basidiomycota</taxon>
        <taxon>Pucciniomycotina</taxon>
        <taxon>Pucciniomycetes</taxon>
        <taxon>Pucciniales</taxon>
        <taxon>Pucciniaceae</taxon>
        <taxon>Puccinia</taxon>
    </lineage>
</organism>
<dbReference type="OrthoDB" id="2505994at2759"/>
<accession>A0A0L0VZ51</accession>
<dbReference type="PANTHER" id="PTHR47501">
    <property type="entry name" value="TRANSPOSASE-RELATED"/>
    <property type="match status" value="1"/>
</dbReference>
<name>A0A0L0VZ51_9BASI</name>
<protein>
    <recommendedName>
        <fullName evidence="4">hAT-like transposase RNase-H fold domain-containing protein</fullName>
    </recommendedName>
</protein>
<evidence type="ECO:0008006" key="4">
    <source>
        <dbReference type="Google" id="ProtNLM"/>
    </source>
</evidence>
<dbReference type="EMBL" id="AJIL01000012">
    <property type="protein sequence ID" value="KNF04467.1"/>
    <property type="molecule type" value="Genomic_DNA"/>
</dbReference>
<keyword evidence="3" id="KW-1185">Reference proteome</keyword>
<proteinExistence type="predicted"/>
<evidence type="ECO:0000313" key="3">
    <source>
        <dbReference type="Proteomes" id="UP000054564"/>
    </source>
</evidence>
<gene>
    <name evidence="2" type="ORF">PSTG_02380</name>
</gene>
<dbReference type="Proteomes" id="UP000054564">
    <property type="component" value="Unassembled WGS sequence"/>
</dbReference>
<comment type="caution">
    <text evidence="2">The sequence shown here is derived from an EMBL/GenBank/DDBJ whole genome shotgun (WGS) entry which is preliminary data.</text>
</comment>
<feature type="region of interest" description="Disordered" evidence="1">
    <location>
        <begin position="90"/>
        <end position="110"/>
    </location>
</feature>